<organism evidence="1">
    <name type="scientific">Aureimonas frigidaquae</name>
    <dbReference type="NCBI Taxonomy" id="424757"/>
    <lineage>
        <taxon>Bacteria</taxon>
        <taxon>Pseudomonadati</taxon>
        <taxon>Pseudomonadota</taxon>
        <taxon>Alphaproteobacteria</taxon>
        <taxon>Hyphomicrobiales</taxon>
        <taxon>Aurantimonadaceae</taxon>
        <taxon>Aureimonas</taxon>
    </lineage>
</organism>
<dbReference type="AlphaFoldDB" id="A0A0P0Z1S7"/>
<dbReference type="InterPro" id="IPR021335">
    <property type="entry name" value="DUF2948"/>
</dbReference>
<evidence type="ECO:0000313" key="1">
    <source>
        <dbReference type="EMBL" id="BAT27981.1"/>
    </source>
</evidence>
<accession>A0A0P0Z1S7</accession>
<reference evidence="1" key="1">
    <citation type="journal article" date="2015" name="Proc. Natl. Acad. Sci. U.S.A.">
        <title>Bacterial clade with the ribosomal RNA operon on a small plasmid rather than the chromosome.</title>
        <authorList>
            <person name="Anda M."/>
            <person name="Ohtsubo Y."/>
            <person name="Okubo T."/>
            <person name="Sugawara M."/>
            <person name="Nagata Y."/>
            <person name="Tsuda M."/>
            <person name="Minamisawa K."/>
            <person name="Mitsui H."/>
        </authorList>
    </citation>
    <scope>NUCLEOTIDE SEQUENCE</scope>
    <source>
        <strain evidence="1">JCM 14755</strain>
    </source>
</reference>
<name>A0A0P0Z1S7_9HYPH</name>
<evidence type="ECO:0008006" key="2">
    <source>
        <dbReference type="Google" id="ProtNLM"/>
    </source>
</evidence>
<sequence>MSVAESETMSELHLMALDEADLQIISACCQDAVMKRGDVRFEEAAGRFILVMNRYAWEAAAKRRGLSLLRRPVKERRRSVLHFDRVTKVRQQNVSMDMADEVLSLLAIRFHVDEAPSGVVELVFAGNATIRLHVECIEAQLADLGAAWSTELQPDHERG</sequence>
<dbReference type="EMBL" id="LC066376">
    <property type="protein sequence ID" value="BAT27981.1"/>
    <property type="molecule type" value="Genomic_DNA"/>
</dbReference>
<protein>
    <recommendedName>
        <fullName evidence="2">DUF2948 family protein</fullName>
    </recommendedName>
</protein>
<proteinExistence type="predicted"/>
<dbReference type="Pfam" id="PF11164">
    <property type="entry name" value="DUF2948"/>
    <property type="match status" value="1"/>
</dbReference>